<dbReference type="AlphaFoldDB" id="A0A6A6PFR4"/>
<dbReference type="PANTHER" id="PTHR46865">
    <property type="entry name" value="OXIDOREDUCTASE-RELATED"/>
    <property type="match status" value="1"/>
</dbReference>
<evidence type="ECO:0000256" key="3">
    <source>
        <dbReference type="ARBA" id="ARBA00023002"/>
    </source>
</evidence>
<keyword evidence="6" id="KW-1185">Reference proteome</keyword>
<dbReference type="EMBL" id="MU001643">
    <property type="protein sequence ID" value="KAF2478802.1"/>
    <property type="molecule type" value="Genomic_DNA"/>
</dbReference>
<feature type="domain" description="FAD-binding" evidence="4">
    <location>
        <begin position="5"/>
        <end position="334"/>
    </location>
</feature>
<dbReference type="InterPro" id="IPR036188">
    <property type="entry name" value="FAD/NAD-bd_sf"/>
</dbReference>
<dbReference type="PANTHER" id="PTHR46865:SF2">
    <property type="entry name" value="MONOOXYGENASE"/>
    <property type="match status" value="1"/>
</dbReference>
<dbReference type="Pfam" id="PF01494">
    <property type="entry name" value="FAD_binding_3"/>
    <property type="match status" value="1"/>
</dbReference>
<keyword evidence="1" id="KW-0285">Flavoprotein</keyword>
<dbReference type="Proteomes" id="UP000799767">
    <property type="component" value="Unassembled WGS sequence"/>
</dbReference>
<evidence type="ECO:0000256" key="2">
    <source>
        <dbReference type="ARBA" id="ARBA00022827"/>
    </source>
</evidence>
<dbReference type="SUPFAM" id="SSF51905">
    <property type="entry name" value="FAD/NAD(P)-binding domain"/>
    <property type="match status" value="1"/>
</dbReference>
<dbReference type="OrthoDB" id="655030at2759"/>
<sequence>MAPKRVLISGAGVSGSILAFWLAKHDFEIVVIERSRAEQRLGQGLEIEEPALSVVRAMGVLDELEARKTGEAGFHLRDEHGRSIVKASAGGFSPTGAMEIMRGEMTEVYYRAANAHPNVTYLYETTIDSIDQTPDKVTVHLTTRNAATPSRTETFDFLVGADGEKSHTRNLVLGTPDKINCYSPVGASVAYFSIPSLPSDWPDSEACHYPGRRIMWLRPISKDSDFTSVHLIHVGTDEAALSAANAAGDRRAQKAALAELFSRGNPGWQAKRVVREMIDASNFYSEDLKQVKLGKWSSGRVVLLGDAAWAPTPFTGQGNQLAIIGAFVLAQEMARDPSVRAFDAFEKRLRPYVESSQAIPLGGWMPYLLVPQTRAAIWAVQRALWFLVACLVPVMKRVGTLVGEGSGKEHPFDLELEGQAEIGKPDR</sequence>
<accession>A0A6A6PFR4</accession>
<protein>
    <recommendedName>
        <fullName evidence="4">FAD-binding domain-containing protein</fullName>
    </recommendedName>
</protein>
<dbReference type="GO" id="GO:0071949">
    <property type="term" value="F:FAD binding"/>
    <property type="evidence" value="ECO:0007669"/>
    <property type="project" value="InterPro"/>
</dbReference>
<keyword evidence="3" id="KW-0560">Oxidoreductase</keyword>
<dbReference type="RefSeq" id="XP_033585372.1">
    <property type="nucleotide sequence ID" value="XM_033735783.1"/>
</dbReference>
<proteinExistence type="predicted"/>
<organism evidence="5 6">
    <name type="scientific">Neohortaea acidophila</name>
    <dbReference type="NCBI Taxonomy" id="245834"/>
    <lineage>
        <taxon>Eukaryota</taxon>
        <taxon>Fungi</taxon>
        <taxon>Dikarya</taxon>
        <taxon>Ascomycota</taxon>
        <taxon>Pezizomycotina</taxon>
        <taxon>Dothideomycetes</taxon>
        <taxon>Dothideomycetidae</taxon>
        <taxon>Mycosphaerellales</taxon>
        <taxon>Teratosphaeriaceae</taxon>
        <taxon>Neohortaea</taxon>
    </lineage>
</organism>
<keyword evidence="2" id="KW-0274">FAD</keyword>
<dbReference type="PRINTS" id="PR00420">
    <property type="entry name" value="RNGMNOXGNASE"/>
</dbReference>
<gene>
    <name evidence="5" type="ORF">BDY17DRAFT_314055</name>
</gene>
<dbReference type="InterPro" id="IPR051704">
    <property type="entry name" value="FAD_aromatic-hydroxylase"/>
</dbReference>
<name>A0A6A6PFR4_9PEZI</name>
<evidence type="ECO:0000256" key="1">
    <source>
        <dbReference type="ARBA" id="ARBA00022630"/>
    </source>
</evidence>
<evidence type="ECO:0000259" key="4">
    <source>
        <dbReference type="Pfam" id="PF01494"/>
    </source>
</evidence>
<dbReference type="Gene3D" id="3.30.9.10">
    <property type="entry name" value="D-Amino Acid Oxidase, subunit A, domain 2"/>
    <property type="match status" value="1"/>
</dbReference>
<evidence type="ECO:0000313" key="6">
    <source>
        <dbReference type="Proteomes" id="UP000799767"/>
    </source>
</evidence>
<dbReference type="GeneID" id="54476785"/>
<evidence type="ECO:0000313" key="5">
    <source>
        <dbReference type="EMBL" id="KAF2478802.1"/>
    </source>
</evidence>
<dbReference type="Gene3D" id="3.50.50.60">
    <property type="entry name" value="FAD/NAD(P)-binding domain"/>
    <property type="match status" value="1"/>
</dbReference>
<dbReference type="InterPro" id="IPR002938">
    <property type="entry name" value="FAD-bd"/>
</dbReference>
<dbReference type="GO" id="GO:0016491">
    <property type="term" value="F:oxidoreductase activity"/>
    <property type="evidence" value="ECO:0007669"/>
    <property type="project" value="UniProtKB-KW"/>
</dbReference>
<reference evidence="5" key="1">
    <citation type="journal article" date="2020" name="Stud. Mycol.">
        <title>101 Dothideomycetes genomes: a test case for predicting lifestyles and emergence of pathogens.</title>
        <authorList>
            <person name="Haridas S."/>
            <person name="Albert R."/>
            <person name="Binder M."/>
            <person name="Bloem J."/>
            <person name="Labutti K."/>
            <person name="Salamov A."/>
            <person name="Andreopoulos B."/>
            <person name="Baker S."/>
            <person name="Barry K."/>
            <person name="Bills G."/>
            <person name="Bluhm B."/>
            <person name="Cannon C."/>
            <person name="Castanera R."/>
            <person name="Culley D."/>
            <person name="Daum C."/>
            <person name="Ezra D."/>
            <person name="Gonzalez J."/>
            <person name="Henrissat B."/>
            <person name="Kuo A."/>
            <person name="Liang C."/>
            <person name="Lipzen A."/>
            <person name="Lutzoni F."/>
            <person name="Magnuson J."/>
            <person name="Mondo S."/>
            <person name="Nolan M."/>
            <person name="Ohm R."/>
            <person name="Pangilinan J."/>
            <person name="Park H.-J."/>
            <person name="Ramirez L."/>
            <person name="Alfaro M."/>
            <person name="Sun H."/>
            <person name="Tritt A."/>
            <person name="Yoshinaga Y."/>
            <person name="Zwiers L.-H."/>
            <person name="Turgeon B."/>
            <person name="Goodwin S."/>
            <person name="Spatafora J."/>
            <person name="Crous P."/>
            <person name="Grigoriev I."/>
        </authorList>
    </citation>
    <scope>NUCLEOTIDE SEQUENCE</scope>
    <source>
        <strain evidence="5">CBS 113389</strain>
    </source>
</reference>